<proteinExistence type="predicted"/>
<evidence type="ECO:0000313" key="2">
    <source>
        <dbReference type="Proteomes" id="UP000245626"/>
    </source>
</evidence>
<keyword evidence="2" id="KW-1185">Reference proteome</keyword>
<evidence type="ECO:0000313" key="1">
    <source>
        <dbReference type="EMBL" id="PWN50992.1"/>
    </source>
</evidence>
<dbReference type="EMBL" id="KZ819879">
    <property type="protein sequence ID" value="PWN50992.1"/>
    <property type="molecule type" value="Genomic_DNA"/>
</dbReference>
<organism evidence="1 2">
    <name type="scientific">Violaceomyces palustris</name>
    <dbReference type="NCBI Taxonomy" id="1673888"/>
    <lineage>
        <taxon>Eukaryota</taxon>
        <taxon>Fungi</taxon>
        <taxon>Dikarya</taxon>
        <taxon>Basidiomycota</taxon>
        <taxon>Ustilaginomycotina</taxon>
        <taxon>Ustilaginomycetes</taxon>
        <taxon>Violaceomycetales</taxon>
        <taxon>Violaceomycetaceae</taxon>
        <taxon>Violaceomyces</taxon>
    </lineage>
</organism>
<reference evidence="1 2" key="1">
    <citation type="journal article" date="2018" name="Mol. Biol. Evol.">
        <title>Broad Genomic Sampling Reveals a Smut Pathogenic Ancestry of the Fungal Clade Ustilaginomycotina.</title>
        <authorList>
            <person name="Kijpornyongpan T."/>
            <person name="Mondo S.J."/>
            <person name="Barry K."/>
            <person name="Sandor L."/>
            <person name="Lee J."/>
            <person name="Lipzen A."/>
            <person name="Pangilinan J."/>
            <person name="LaButti K."/>
            <person name="Hainaut M."/>
            <person name="Henrissat B."/>
            <person name="Grigoriev I.V."/>
            <person name="Spatafora J.W."/>
            <person name="Aime M.C."/>
        </authorList>
    </citation>
    <scope>NUCLEOTIDE SEQUENCE [LARGE SCALE GENOMIC DNA]</scope>
    <source>
        <strain evidence="1 2">SA 807</strain>
    </source>
</reference>
<accession>A0ACD0NYZ0</accession>
<sequence length="1096" mass="122927">MSRLESRSSSDEPMESSSYLKGSHANGKRSTGDLFEQNSDLSDDDEKPLAKRPKTNGIKEESDSEDDAPLAATRNGNGNGNGHVKHEESSDSDAPLTSLAPSVAGSRHDSRAGSTRKRMKDESDAESSDDDSDVPLTYTSKSSKRGSKTATPEDDDKEEEDDDEDDEEEEEEEEEEEDDGDGEEDVKASAKTSSKKKKNEKAPKSMSINGTGDKKWETLIHKGPKFPEPYKPLPKEVTLKYDGRPVRLPPPSEEVAMFYAVKLETQHATNPVFNKNFFEDFKAELKRNPPLDGTKITSFDKLDFREMYNYWKGLKDAEAERKKAMAPSARKREIEQRKAEEAEFKTCLVDGVEQKVGNVTVEPPGLFLGRGAHPKAGRVKKRIMPEDITINHSKKHPVPKPPTGKWGEVVEKKDVTWLAYWKENINNQTKYVFLDATSNFKTNSDREKFEKARRLDKCVKKIRADVNKNLKSKNRTERQVATIVWLIDNFSLRAGNEKGEDEAETYGVCSLRCEHARIIPPNQIHLEFLGKDSMKFEETLTIGNIDVFRNISMFLKTNGQKDSKGEFIRKKPSDPIFCAPTEINKKSGLQPMAPDTVNKFLGSYMKGLSAKVFRTYNASVTFQGLLDQTEAWLAARPKAQEREINPANLRIAYNEANRQVAILCNHQKTVNPVQLSKTLDANRKKIFAIKYDIYKERQKLLTHYTEAGLKKSYPAKEHDFGKHWGAILAPVDIDTSKFKEYEEQLIADKKTRLQAAFERQQSELKYQTEQAKLKAEEGDGTPKKKGKKVKKEDAIEEDIKSSIKNFKTKEQVKEELKALDDQLKVLAQERKSNKSQSSSCNPASSARKILGKFESIKKQEAEIVNKSNTSDVALGTSKINYIDPRVTLSWLKKWDRYLVEQSEGKGKGKGKGAKKGGNVKKEEEEEDVKPAKKGTKGKAGGKVKKEEERGNKNSTGDSEKMELGLKIMNIGQFFPLTLQKKFKWAANDDDGKDISEDWSFVSDAQSKMRRLESADRKGEASSMVAMTNAVEAKGGSAKALEIKPAGNKGAANRVAPPAIKKKMTKAEEKKQAALKAELEESELSSDDDDDMPLAAK</sequence>
<protein>
    <submittedName>
        <fullName evidence="1">Uncharacterized protein</fullName>
    </submittedName>
</protein>
<dbReference type="Proteomes" id="UP000245626">
    <property type="component" value="Unassembled WGS sequence"/>
</dbReference>
<gene>
    <name evidence="1" type="ORF">IE53DRAFT_386657</name>
</gene>
<name>A0ACD0NYZ0_9BASI</name>